<name>A0AAV8XZ77_9CUCU</name>
<accession>A0AAV8XZ77</accession>
<comment type="caution">
    <text evidence="1">The sequence shown here is derived from an EMBL/GenBank/DDBJ whole genome shotgun (WGS) entry which is preliminary data.</text>
</comment>
<dbReference type="AlphaFoldDB" id="A0AAV8XZ77"/>
<reference evidence="1" key="1">
    <citation type="journal article" date="2023" name="Insect Mol. Biol.">
        <title>Genome sequencing provides insights into the evolution of gene families encoding plant cell wall-degrading enzymes in longhorned beetles.</title>
        <authorList>
            <person name="Shin N.R."/>
            <person name="Okamura Y."/>
            <person name="Kirsch R."/>
            <person name="Pauchet Y."/>
        </authorList>
    </citation>
    <scope>NUCLEOTIDE SEQUENCE</scope>
    <source>
        <strain evidence="1">AMC_N1</strain>
    </source>
</reference>
<dbReference type="Proteomes" id="UP001162162">
    <property type="component" value="Unassembled WGS sequence"/>
</dbReference>
<keyword evidence="2" id="KW-1185">Reference proteome</keyword>
<protein>
    <submittedName>
        <fullName evidence="1">Uncharacterized protein</fullName>
    </submittedName>
</protein>
<proteinExistence type="predicted"/>
<evidence type="ECO:0000313" key="2">
    <source>
        <dbReference type="Proteomes" id="UP001162162"/>
    </source>
</evidence>
<organism evidence="1 2">
    <name type="scientific">Aromia moschata</name>
    <dbReference type="NCBI Taxonomy" id="1265417"/>
    <lineage>
        <taxon>Eukaryota</taxon>
        <taxon>Metazoa</taxon>
        <taxon>Ecdysozoa</taxon>
        <taxon>Arthropoda</taxon>
        <taxon>Hexapoda</taxon>
        <taxon>Insecta</taxon>
        <taxon>Pterygota</taxon>
        <taxon>Neoptera</taxon>
        <taxon>Endopterygota</taxon>
        <taxon>Coleoptera</taxon>
        <taxon>Polyphaga</taxon>
        <taxon>Cucujiformia</taxon>
        <taxon>Chrysomeloidea</taxon>
        <taxon>Cerambycidae</taxon>
        <taxon>Cerambycinae</taxon>
        <taxon>Callichromatini</taxon>
        <taxon>Aromia</taxon>
    </lineage>
</organism>
<dbReference type="EMBL" id="JAPWTK010000283">
    <property type="protein sequence ID" value="KAJ8943620.1"/>
    <property type="molecule type" value="Genomic_DNA"/>
</dbReference>
<gene>
    <name evidence="1" type="ORF">NQ318_016598</name>
</gene>
<sequence>MNIYDFIVGRVPKAEIFRIFENENISRRTIYRTIAECEQGIPCLNLPKSGRPRVFTAQREERLAFVCLPDRTILNEHSSAFCILRLSCHENFYGNLDEVLDPKLTLSDYQITEIYVVLKGTVSLNQAFSTSDIMALRKEEERKQMHTKTGGGVFNLIFRRGEIVHSKNVVIKRCTVENKKKVISSWPAFGRSGNSTRVGKACALSHQTITLSLCLNHRTACFNEEYSTAYSASGGGHILACLG</sequence>
<evidence type="ECO:0000313" key="1">
    <source>
        <dbReference type="EMBL" id="KAJ8943620.1"/>
    </source>
</evidence>